<comment type="caution">
    <text evidence="1">The sequence shown here is derived from an EMBL/GenBank/DDBJ whole genome shotgun (WGS) entry which is preliminary data.</text>
</comment>
<gene>
    <name evidence="1" type="ORF">H5410_023257</name>
</gene>
<accession>A0A9J5ZJ09</accession>
<dbReference type="EMBL" id="JACXVP010000004">
    <property type="protein sequence ID" value="KAG5611976.1"/>
    <property type="molecule type" value="Genomic_DNA"/>
</dbReference>
<keyword evidence="2" id="KW-1185">Reference proteome</keyword>
<proteinExistence type="predicted"/>
<name>A0A9J5ZJ09_SOLCO</name>
<sequence>MYYQFEKANHIPEKSNINDLYSLFHEFINGFRKIIDLAVVRPVIDQETCRNHHVRSDNHHHDICMHHSNLDEPYRTQAFKIMKRSKNKILNLRRSLNRDIRLFGQRSLFRDLFR</sequence>
<dbReference type="AlphaFoldDB" id="A0A9J5ZJ09"/>
<evidence type="ECO:0000313" key="2">
    <source>
        <dbReference type="Proteomes" id="UP000824120"/>
    </source>
</evidence>
<dbReference type="Proteomes" id="UP000824120">
    <property type="component" value="Chromosome 4"/>
</dbReference>
<evidence type="ECO:0000313" key="1">
    <source>
        <dbReference type="EMBL" id="KAG5611976.1"/>
    </source>
</evidence>
<organism evidence="1 2">
    <name type="scientific">Solanum commersonii</name>
    <name type="common">Commerson's wild potato</name>
    <name type="synonym">Commerson's nightshade</name>
    <dbReference type="NCBI Taxonomy" id="4109"/>
    <lineage>
        <taxon>Eukaryota</taxon>
        <taxon>Viridiplantae</taxon>
        <taxon>Streptophyta</taxon>
        <taxon>Embryophyta</taxon>
        <taxon>Tracheophyta</taxon>
        <taxon>Spermatophyta</taxon>
        <taxon>Magnoliopsida</taxon>
        <taxon>eudicotyledons</taxon>
        <taxon>Gunneridae</taxon>
        <taxon>Pentapetalae</taxon>
        <taxon>asterids</taxon>
        <taxon>lamiids</taxon>
        <taxon>Solanales</taxon>
        <taxon>Solanaceae</taxon>
        <taxon>Solanoideae</taxon>
        <taxon>Solaneae</taxon>
        <taxon>Solanum</taxon>
    </lineage>
</organism>
<reference evidence="1 2" key="1">
    <citation type="submission" date="2020-09" db="EMBL/GenBank/DDBJ databases">
        <title>De no assembly of potato wild relative species, Solanum commersonii.</title>
        <authorList>
            <person name="Cho K."/>
        </authorList>
    </citation>
    <scope>NUCLEOTIDE SEQUENCE [LARGE SCALE GENOMIC DNA]</scope>
    <source>
        <strain evidence="1">LZ3.2</strain>
        <tissue evidence="1">Leaf</tissue>
    </source>
</reference>
<protein>
    <submittedName>
        <fullName evidence="1">Uncharacterized protein</fullName>
    </submittedName>
</protein>